<accession>A0AAV6XE18</accession>
<evidence type="ECO:0000313" key="11">
    <source>
        <dbReference type="Proteomes" id="UP000826271"/>
    </source>
</evidence>
<evidence type="ECO:0000313" key="10">
    <source>
        <dbReference type="EMBL" id="KAG8378349.1"/>
    </source>
</evidence>
<evidence type="ECO:0000256" key="7">
    <source>
        <dbReference type="ARBA" id="ARBA00022842"/>
    </source>
</evidence>
<evidence type="ECO:0000256" key="4">
    <source>
        <dbReference type="ARBA" id="ARBA00022741"/>
    </source>
</evidence>
<feature type="compositionally biased region" description="Polar residues" evidence="8">
    <location>
        <begin position="429"/>
        <end position="449"/>
    </location>
</feature>
<dbReference type="AlphaFoldDB" id="A0AAV6XE18"/>
<dbReference type="EMBL" id="WHWC01000008">
    <property type="protein sequence ID" value="KAG8378349.1"/>
    <property type="molecule type" value="Genomic_DNA"/>
</dbReference>
<sequence>MDCPCMFHCKFSSCSNAIASTNNSRCVQINTSPLKFIPQKGSISQPHRRNLRFFSVGKMGSLKMTASAVETREGVGKKGKMLNKNGQSTRGKGNFYVVCKWGTTNEHVEVLPVGKVRKKWWQKKMEILEVVRELVVENIEGEKRLEALTYAAIYLKAKFLALRWGHPRPNRHAEISRLIFRELERIPAERHFTAEFTASVPLTRIRDIAHRNDIPHDLKQEIKHTIQNKLHRNAGPEDLVATEAMLARITKKPGEYSEAFVEQFKIFHRELKDFFNAGRFLNALEAIGGANWLAENADQKKVNSWADPIGALVVSVRQGMRLGFPIIPLEHSLKLKSVLGKNIVPGSVPSSVTGPVILVVNKADGDEEVTAAGPNVAGVILMQELPHLSHLGEKVVFVTCEDEDKVADIKMLDRKFVRLEASSAGVSLAPTSTESANGNIPLQNQSTSPFEVGKKTENSTSTINVKASDSSQAGSTGGVILLEDADLQSSGAKATACGRLASLASASSKVYNDQGVPASFNVPTGAVIPFGSMEWLWNEADQWRNTLHFFKV</sequence>
<evidence type="ECO:0000256" key="1">
    <source>
        <dbReference type="ARBA" id="ARBA00001946"/>
    </source>
</evidence>
<proteinExistence type="predicted"/>
<dbReference type="PANTHER" id="PTHR47453:SF1">
    <property type="entry name" value="PHOSPHOGLUCAN, WATER DIKINASE, CHLOROPLASTIC"/>
    <property type="match status" value="1"/>
</dbReference>
<dbReference type="InterPro" id="IPR054481">
    <property type="entry name" value="GWD1_pHisD"/>
</dbReference>
<feature type="region of interest" description="Disordered" evidence="8">
    <location>
        <begin position="427"/>
        <end position="474"/>
    </location>
</feature>
<keyword evidence="11" id="KW-1185">Reference proteome</keyword>
<evidence type="ECO:0000259" key="9">
    <source>
        <dbReference type="Pfam" id="PF22973"/>
    </source>
</evidence>
<gene>
    <name evidence="10" type="ORF">BUALT_Bualt08G0128100</name>
</gene>
<dbReference type="GO" id="GO:0046872">
    <property type="term" value="F:metal ion binding"/>
    <property type="evidence" value="ECO:0007669"/>
    <property type="project" value="UniProtKB-KW"/>
</dbReference>
<comment type="caution">
    <text evidence="10">The sequence shown here is derived from an EMBL/GenBank/DDBJ whole genome shotgun (WGS) entry which is preliminary data.</text>
</comment>
<dbReference type="PANTHER" id="PTHR47453">
    <property type="entry name" value="PHOSPHOGLUCAN, WATER DIKINASE, CHLOROPLASTIC"/>
    <property type="match status" value="1"/>
</dbReference>
<keyword evidence="6" id="KW-0067">ATP-binding</keyword>
<evidence type="ECO:0000256" key="8">
    <source>
        <dbReference type="SAM" id="MobiDB-lite"/>
    </source>
</evidence>
<keyword evidence="4" id="KW-0547">Nucleotide-binding</keyword>
<keyword evidence="3" id="KW-0479">Metal-binding</keyword>
<keyword evidence="7" id="KW-0460">Magnesium</keyword>
<comment type="cofactor">
    <cofactor evidence="1">
        <name>Mg(2+)</name>
        <dbReference type="ChEBI" id="CHEBI:18420"/>
    </cofactor>
</comment>
<dbReference type="GO" id="GO:0005524">
    <property type="term" value="F:ATP binding"/>
    <property type="evidence" value="ECO:0007669"/>
    <property type="project" value="UniProtKB-KW"/>
</dbReference>
<evidence type="ECO:0000256" key="3">
    <source>
        <dbReference type="ARBA" id="ARBA00022723"/>
    </source>
</evidence>
<organism evidence="10 11">
    <name type="scientific">Buddleja alternifolia</name>
    <dbReference type="NCBI Taxonomy" id="168488"/>
    <lineage>
        <taxon>Eukaryota</taxon>
        <taxon>Viridiplantae</taxon>
        <taxon>Streptophyta</taxon>
        <taxon>Embryophyta</taxon>
        <taxon>Tracheophyta</taxon>
        <taxon>Spermatophyta</taxon>
        <taxon>Magnoliopsida</taxon>
        <taxon>eudicotyledons</taxon>
        <taxon>Gunneridae</taxon>
        <taxon>Pentapetalae</taxon>
        <taxon>asterids</taxon>
        <taxon>lamiids</taxon>
        <taxon>Lamiales</taxon>
        <taxon>Scrophulariaceae</taxon>
        <taxon>Buddlejeae</taxon>
        <taxon>Buddleja</taxon>
    </lineage>
</organism>
<dbReference type="GO" id="GO:0016301">
    <property type="term" value="F:kinase activity"/>
    <property type="evidence" value="ECO:0007669"/>
    <property type="project" value="UniProtKB-KW"/>
</dbReference>
<name>A0AAV6XE18_9LAMI</name>
<feature type="compositionally biased region" description="Polar residues" evidence="8">
    <location>
        <begin position="458"/>
        <end position="474"/>
    </location>
</feature>
<reference evidence="10" key="1">
    <citation type="submission" date="2019-10" db="EMBL/GenBank/DDBJ databases">
        <authorList>
            <person name="Zhang R."/>
            <person name="Pan Y."/>
            <person name="Wang J."/>
            <person name="Ma R."/>
            <person name="Yu S."/>
        </authorList>
    </citation>
    <scope>NUCLEOTIDE SEQUENCE</scope>
    <source>
        <strain evidence="10">LA-IB0</strain>
        <tissue evidence="10">Leaf</tissue>
    </source>
</reference>
<evidence type="ECO:0000256" key="6">
    <source>
        <dbReference type="ARBA" id="ARBA00022840"/>
    </source>
</evidence>
<evidence type="ECO:0000256" key="5">
    <source>
        <dbReference type="ARBA" id="ARBA00022777"/>
    </source>
</evidence>
<evidence type="ECO:0000256" key="2">
    <source>
        <dbReference type="ARBA" id="ARBA00022679"/>
    </source>
</evidence>
<keyword evidence="5" id="KW-0418">Kinase</keyword>
<protein>
    <recommendedName>
        <fullName evidence="9">Alpha-glucan water dikinase phosphohistidine-like domain-containing protein</fullName>
    </recommendedName>
</protein>
<keyword evidence="2" id="KW-0808">Transferase</keyword>
<dbReference type="Proteomes" id="UP000826271">
    <property type="component" value="Unassembled WGS sequence"/>
</dbReference>
<feature type="domain" description="Alpha-glucan water dikinase phosphohistidine-like" evidence="9">
    <location>
        <begin position="349"/>
        <end position="434"/>
    </location>
</feature>
<dbReference type="Pfam" id="PF22973">
    <property type="entry name" value="GWD1_pHisD"/>
    <property type="match status" value="1"/>
</dbReference>